<comment type="caution">
    <text evidence="1">The sequence shown here is derived from an EMBL/GenBank/DDBJ whole genome shotgun (WGS) entry which is preliminary data.</text>
</comment>
<dbReference type="Proteomes" id="UP001207468">
    <property type="component" value="Unassembled WGS sequence"/>
</dbReference>
<dbReference type="EMBL" id="JAGFNK010000092">
    <property type="protein sequence ID" value="KAI9508420.1"/>
    <property type="molecule type" value="Genomic_DNA"/>
</dbReference>
<keyword evidence="2" id="KW-1185">Reference proteome</keyword>
<name>A0ACC0UA48_9AGAM</name>
<proteinExistence type="predicted"/>
<evidence type="ECO:0000313" key="1">
    <source>
        <dbReference type="EMBL" id="KAI9508420.1"/>
    </source>
</evidence>
<protein>
    <submittedName>
        <fullName evidence="1">DUF2407 C-terminal domain-containing protein</fullName>
    </submittedName>
</protein>
<organism evidence="1 2">
    <name type="scientific">Russula earlei</name>
    <dbReference type="NCBI Taxonomy" id="71964"/>
    <lineage>
        <taxon>Eukaryota</taxon>
        <taxon>Fungi</taxon>
        <taxon>Dikarya</taxon>
        <taxon>Basidiomycota</taxon>
        <taxon>Agaricomycotina</taxon>
        <taxon>Agaricomycetes</taxon>
        <taxon>Russulales</taxon>
        <taxon>Russulaceae</taxon>
        <taxon>Russula</taxon>
    </lineage>
</organism>
<gene>
    <name evidence="1" type="ORF">F5148DRAFT_1275758</name>
</gene>
<reference evidence="1" key="1">
    <citation type="submission" date="2021-03" db="EMBL/GenBank/DDBJ databases">
        <title>Evolutionary priming and transition to the ectomycorrhizal habit in an iconic lineage of mushroom-forming fungi: is preadaptation a requirement?</title>
        <authorList>
            <consortium name="DOE Joint Genome Institute"/>
            <person name="Looney B.P."/>
            <person name="Miyauchi S."/>
            <person name="Morin E."/>
            <person name="Drula E."/>
            <person name="Courty P.E."/>
            <person name="Chicoki N."/>
            <person name="Fauchery L."/>
            <person name="Kohler A."/>
            <person name="Kuo A."/>
            <person name="LaButti K."/>
            <person name="Pangilinan J."/>
            <person name="Lipzen A."/>
            <person name="Riley R."/>
            <person name="Andreopoulos W."/>
            <person name="He G."/>
            <person name="Johnson J."/>
            <person name="Barry K.W."/>
            <person name="Grigoriev I.V."/>
            <person name="Nagy L."/>
            <person name="Hibbett D."/>
            <person name="Henrissat B."/>
            <person name="Matheny P.B."/>
            <person name="Labbe J."/>
            <person name="Martin A.F."/>
        </authorList>
    </citation>
    <scope>NUCLEOTIDE SEQUENCE</scope>
    <source>
        <strain evidence="1">BPL698</strain>
    </source>
</reference>
<evidence type="ECO:0000313" key="2">
    <source>
        <dbReference type="Proteomes" id="UP001207468"/>
    </source>
</evidence>
<sequence length="304" mass="33558">MQPLSEKAKGKQRAVPIPENAPDSGGTVPSREWMVRFTEGVEDLRLHVTELDTVCDVKGKIREARPQLHRRRLRLVHAGRLLTDGTLLASWLGALEERQQRAATKGKGEADASMLPANASPSTAAAATAPWLNCSVGPPLSEGEEDGEAQPQEAQIKPLRGFDRLAAAGFSEDDILNFRRQFHSRSAADYLSTAEFPTDEEYEEHARALEEQWIDALGSGGAGGSPESDSRARAVLNGIIVGFFFPLIPFFFLRTPKPAAFWESGHALETPESTVFSRRMQMGLVVGFIMNLMFGMWRYLWGTF</sequence>
<accession>A0ACC0UA48</accession>